<dbReference type="GeneTree" id="ENSGT00940000161557"/>
<dbReference type="InterPro" id="IPR034294">
    <property type="entry name" value="Aquaporin_transptr"/>
</dbReference>
<dbReference type="PRINTS" id="PR02017">
    <property type="entry name" value="AQUAPORIN5"/>
</dbReference>
<keyword evidence="7 16" id="KW-0812">Transmembrane</keyword>
<dbReference type="PRINTS" id="PR00783">
    <property type="entry name" value="MINTRINSICP"/>
</dbReference>
<dbReference type="GO" id="GO:0030659">
    <property type="term" value="C:cytoplasmic vesicle membrane"/>
    <property type="evidence" value="ECO:0007669"/>
    <property type="project" value="UniProtKB-SubCell"/>
</dbReference>
<organism evidence="18">
    <name type="scientific">Xenopus tropicalis</name>
    <name type="common">Western clawed frog</name>
    <name type="synonym">Silurana tropicalis</name>
    <dbReference type="NCBI Taxonomy" id="8364"/>
    <lineage>
        <taxon>Eukaryota</taxon>
        <taxon>Metazoa</taxon>
        <taxon>Chordata</taxon>
        <taxon>Craniata</taxon>
        <taxon>Vertebrata</taxon>
        <taxon>Euteleostomi</taxon>
        <taxon>Amphibia</taxon>
        <taxon>Batrachia</taxon>
        <taxon>Anura</taxon>
        <taxon>Pipoidea</taxon>
        <taxon>Pipidae</taxon>
        <taxon>Xenopodinae</taxon>
        <taxon>Xenopus</taxon>
        <taxon>Silurana</taxon>
    </lineage>
</organism>
<evidence type="ECO:0000256" key="2">
    <source>
        <dbReference type="ARBA" id="ARBA00004439"/>
    </source>
</evidence>
<dbReference type="InParanoid" id="A0A7D9NMG4"/>
<feature type="transmembrane region" description="Helical" evidence="17">
    <location>
        <begin position="239"/>
        <end position="261"/>
    </location>
</feature>
<keyword evidence="9 17" id="KW-1133">Transmembrane helix</keyword>
<dbReference type="InterPro" id="IPR022357">
    <property type="entry name" value="MIP_CS"/>
</dbReference>
<proteinExistence type="inferred from homology"/>
<comment type="function">
    <text evidence="14">Aquaporins form homotetrameric transmembrane channels, with each monomer independently mediating water transport across the plasma membrane along its osmotic gradient. Plays an important role in fluid secretion in salivary glands. Required for TRPV4 activation by hypotonicity. Together with TRPV4, controls regulatory volume decrease in salivary epithelial cells. Seems to play a redundant role in water transport in the eye, lung and in sweat glands.</text>
</comment>
<feature type="transmembrane region" description="Helical" evidence="17">
    <location>
        <begin position="78"/>
        <end position="102"/>
    </location>
</feature>
<keyword evidence="11" id="KW-0325">Glycoprotein</keyword>
<evidence type="ECO:0000256" key="11">
    <source>
        <dbReference type="ARBA" id="ARBA00023180"/>
    </source>
</evidence>
<reference evidence="18" key="2">
    <citation type="submission" date="2011-06" db="UniProtKB">
        <authorList>
            <consortium name="Ensembl"/>
        </authorList>
    </citation>
    <scope>IDENTIFICATION</scope>
</reference>
<evidence type="ECO:0000256" key="13">
    <source>
        <dbReference type="ARBA" id="ARBA00034651"/>
    </source>
</evidence>
<dbReference type="Xenbase" id="XB-GENE-479726">
    <property type="gene designation" value="aqp5"/>
</dbReference>
<accession>A0A060PX33</accession>
<protein>
    <recommendedName>
        <fullName evidence="4">Aquaporin-5</fullName>
    </recommendedName>
</protein>
<evidence type="ECO:0000256" key="15">
    <source>
        <dbReference type="ARBA" id="ARBA00049719"/>
    </source>
</evidence>
<comment type="similarity">
    <text evidence="3 16">Belongs to the MIP/aquaporin (TC 1.A.8) family.</text>
</comment>
<sequence length="318" mass="34660">MLYMYIYIYVCVSQLTCCKLSFGKPTELYALISILKMKRELCSLVFWKAIFAEFLATLIFVFFGLGSALRWPAALPTVLQISLAFGLVIGTLVQSVGHISGAHINPAVTMSFLVGSQISLIRAFFYIIAQLLGGLAGAGILYGVVSPNVRGNLAINTLSNNITPGVAFVVEMILTFQLVMCIFASTDSRREDNVGSPALSIGLSVTLGHLVGIYFTGCSMNPARSFAPAVVVRRFTNHWVFWIGPLAGGMLASLTYNYILFPSTKTRSQKLAILLGTYVEEESWSDQQDNCKRQSLECDDRCNKRGVGFGLPPAGCSE</sequence>
<evidence type="ECO:0000256" key="14">
    <source>
        <dbReference type="ARBA" id="ARBA00049571"/>
    </source>
</evidence>
<comment type="subunit">
    <text evidence="15">Homotetramer; each monomer provides an independent water pore. Interacts with TRPV4; the interaction is probably indirect and regulates TRPV4 activation by hypotonicity.</text>
</comment>
<dbReference type="InterPro" id="IPR000425">
    <property type="entry name" value="MIP"/>
</dbReference>
<dbReference type="FunCoup" id="A0A7D9NMG4">
    <property type="interactions" value="118"/>
</dbReference>
<dbReference type="PANTHER" id="PTHR19139">
    <property type="entry name" value="AQUAPORIN TRANSPORTER"/>
    <property type="match status" value="1"/>
</dbReference>
<evidence type="ECO:0000256" key="4">
    <source>
        <dbReference type="ARBA" id="ARBA00020969"/>
    </source>
</evidence>
<accession>A0A7D9NMG4</accession>
<dbReference type="FunFam" id="1.20.1080.10:FF:000003">
    <property type="entry name" value="Lens fiber major intrinsic"/>
    <property type="match status" value="1"/>
</dbReference>
<feature type="transmembrane region" description="Helical" evidence="17">
    <location>
        <begin position="165"/>
        <end position="186"/>
    </location>
</feature>
<evidence type="ECO:0000256" key="3">
    <source>
        <dbReference type="ARBA" id="ARBA00006175"/>
    </source>
</evidence>
<dbReference type="SUPFAM" id="SSF81338">
    <property type="entry name" value="Aquaporin-like"/>
    <property type="match status" value="1"/>
</dbReference>
<dbReference type="Pfam" id="PF00230">
    <property type="entry name" value="MIP"/>
    <property type="match status" value="1"/>
</dbReference>
<evidence type="ECO:0000256" key="12">
    <source>
        <dbReference type="ARBA" id="ARBA00023329"/>
    </source>
</evidence>
<evidence type="ECO:0000256" key="5">
    <source>
        <dbReference type="ARBA" id="ARBA00022448"/>
    </source>
</evidence>
<name>A0A7D9NMG4_XENTR</name>
<dbReference type="PROSITE" id="PS00221">
    <property type="entry name" value="MIP"/>
    <property type="match status" value="1"/>
</dbReference>
<evidence type="ECO:0000256" key="17">
    <source>
        <dbReference type="SAM" id="Phobius"/>
    </source>
</evidence>
<feature type="transmembrane region" description="Helical" evidence="17">
    <location>
        <begin position="44"/>
        <end position="66"/>
    </location>
</feature>
<dbReference type="AlphaFoldDB" id="A0A7D9NMG4"/>
<evidence type="ECO:0000256" key="6">
    <source>
        <dbReference type="ARBA" id="ARBA00022475"/>
    </source>
</evidence>
<feature type="transmembrane region" description="Helical" evidence="17">
    <location>
        <begin position="198"/>
        <end position="217"/>
    </location>
</feature>
<dbReference type="GO" id="GO:0006833">
    <property type="term" value="P:water transport"/>
    <property type="evidence" value="ECO:0007669"/>
    <property type="project" value="UniProtKB-ARBA"/>
</dbReference>
<comment type="catalytic activity">
    <reaction evidence="13">
        <text>H2O(in) = H2O(out)</text>
        <dbReference type="Rhea" id="RHEA:29667"/>
        <dbReference type="ChEBI" id="CHEBI:15377"/>
    </reaction>
</comment>
<comment type="subcellular location">
    <subcellularLocation>
        <location evidence="1">Apical cell membrane</location>
        <topology evidence="1">Multi-pass membrane protein</topology>
    </subcellularLocation>
    <subcellularLocation>
        <location evidence="2">Cytoplasmic vesicle membrane</location>
        <topology evidence="2">Multi-pass membrane protein</topology>
    </subcellularLocation>
</comment>
<evidence type="ECO:0000256" key="16">
    <source>
        <dbReference type="RuleBase" id="RU000477"/>
    </source>
</evidence>
<keyword evidence="6" id="KW-1003">Cell membrane</keyword>
<dbReference type="InterPro" id="IPR023276">
    <property type="entry name" value="Aquaporin_5"/>
</dbReference>
<dbReference type="Ensembl" id="ENSXETT00000043991">
    <property type="protein sequence ID" value="ENSXETP00000043991"/>
    <property type="gene ID" value="ENSXETG00000024580"/>
</dbReference>
<evidence type="ECO:0000256" key="9">
    <source>
        <dbReference type="ARBA" id="ARBA00022989"/>
    </source>
</evidence>
<dbReference type="InterPro" id="IPR023271">
    <property type="entry name" value="Aquaporin-like"/>
</dbReference>
<dbReference type="CDD" id="cd00333">
    <property type="entry name" value="MIP"/>
    <property type="match status" value="1"/>
</dbReference>
<gene>
    <name evidence="18" type="primary">aqp5</name>
</gene>
<evidence type="ECO:0000256" key="7">
    <source>
        <dbReference type="ARBA" id="ARBA00022692"/>
    </source>
</evidence>
<dbReference type="NCBIfam" id="TIGR00861">
    <property type="entry name" value="MIP"/>
    <property type="match status" value="1"/>
</dbReference>
<keyword evidence="8" id="KW-0677">Repeat</keyword>
<dbReference type="Gene3D" id="1.20.1080.10">
    <property type="entry name" value="Glycerol uptake facilitator protein"/>
    <property type="match status" value="1"/>
</dbReference>
<dbReference type="PANTHER" id="PTHR19139:SF38">
    <property type="entry name" value="AQUAPORIN-5"/>
    <property type="match status" value="1"/>
</dbReference>
<feature type="transmembrane region" description="Helical" evidence="17">
    <location>
        <begin position="123"/>
        <end position="145"/>
    </location>
</feature>
<dbReference type="GO" id="GO:0016324">
    <property type="term" value="C:apical plasma membrane"/>
    <property type="evidence" value="ECO:0007669"/>
    <property type="project" value="UniProtKB-SubCell"/>
</dbReference>
<keyword evidence="10 17" id="KW-0472">Membrane</keyword>
<evidence type="ECO:0000313" key="18">
    <source>
        <dbReference type="Ensembl" id="ENSXETP00000043991"/>
    </source>
</evidence>
<keyword evidence="5 16" id="KW-0813">Transport</keyword>
<keyword evidence="12" id="KW-0968">Cytoplasmic vesicle</keyword>
<evidence type="ECO:0000256" key="10">
    <source>
        <dbReference type="ARBA" id="ARBA00023136"/>
    </source>
</evidence>
<dbReference type="GO" id="GO:0015267">
    <property type="term" value="F:channel activity"/>
    <property type="evidence" value="ECO:0007669"/>
    <property type="project" value="InterPro"/>
</dbReference>
<evidence type="ECO:0000256" key="8">
    <source>
        <dbReference type="ARBA" id="ARBA00022737"/>
    </source>
</evidence>
<reference evidence="18" key="1">
    <citation type="journal article" date="2010" name="Science">
        <title>The genome of the Western clawed frog Xenopus tropicalis.</title>
        <authorList>
            <person name="Hellsten U."/>
            <person name="Harland R.M."/>
            <person name="Gilchrist M.J."/>
            <person name="Hendrix D."/>
            <person name="Jurka J."/>
            <person name="Kapitonov V."/>
            <person name="Ovcharenko I."/>
            <person name="Putnam N.H."/>
            <person name="Shu S."/>
            <person name="Taher L."/>
            <person name="Blitz I.L."/>
            <person name="Blumberg B."/>
            <person name="Dichmann D.S."/>
            <person name="Dubchak I."/>
            <person name="Amaya E."/>
            <person name="Detter J.C."/>
            <person name="Fletcher R."/>
            <person name="Gerhard D.S."/>
            <person name="Goodstein D."/>
            <person name="Graves T."/>
            <person name="Grigoriev I.V."/>
            <person name="Grimwood J."/>
            <person name="Kawashima T."/>
            <person name="Lindquist E."/>
            <person name="Lucas S.M."/>
            <person name="Mead P.E."/>
            <person name="Mitros T."/>
            <person name="Ogino H."/>
            <person name="Ohta Y."/>
            <person name="Poliakov A.V."/>
            <person name="Pollet N."/>
            <person name="Robert J."/>
            <person name="Salamov A."/>
            <person name="Sater A.K."/>
            <person name="Schmutz J."/>
            <person name="Terry A."/>
            <person name="Vize P.D."/>
            <person name="Warren W.C."/>
            <person name="Wells D."/>
            <person name="Wills A."/>
            <person name="Wilson R.K."/>
            <person name="Zimmerman L.B."/>
            <person name="Zorn A.M."/>
            <person name="Grainger R."/>
            <person name="Grammer T."/>
            <person name="Khokha M.K."/>
            <person name="Richardson P.M."/>
            <person name="Rokhsar D.S."/>
        </authorList>
    </citation>
    <scope>NUCLEOTIDE SEQUENCE [LARGE SCALE GENOMIC DNA]</scope>
    <source>
        <strain evidence="18">Nigerian</strain>
    </source>
</reference>
<evidence type="ECO:0000256" key="1">
    <source>
        <dbReference type="ARBA" id="ARBA00004424"/>
    </source>
</evidence>